<dbReference type="EMBL" id="CP036272">
    <property type="protein sequence ID" value="QDT57959.1"/>
    <property type="molecule type" value="Genomic_DNA"/>
</dbReference>
<reference evidence="2 3" key="1">
    <citation type="submission" date="2019-02" db="EMBL/GenBank/DDBJ databases">
        <title>Deep-cultivation of Planctomycetes and their phenomic and genomic characterization uncovers novel biology.</title>
        <authorList>
            <person name="Wiegand S."/>
            <person name="Jogler M."/>
            <person name="Boedeker C."/>
            <person name="Pinto D."/>
            <person name="Vollmers J."/>
            <person name="Rivas-Marin E."/>
            <person name="Kohn T."/>
            <person name="Peeters S.H."/>
            <person name="Heuer A."/>
            <person name="Rast P."/>
            <person name="Oberbeckmann S."/>
            <person name="Bunk B."/>
            <person name="Jeske O."/>
            <person name="Meyerdierks A."/>
            <person name="Storesund J.E."/>
            <person name="Kallscheuer N."/>
            <person name="Luecker S."/>
            <person name="Lage O.M."/>
            <person name="Pohl T."/>
            <person name="Merkel B.J."/>
            <person name="Hornburger P."/>
            <person name="Mueller R.-W."/>
            <person name="Bruemmer F."/>
            <person name="Labrenz M."/>
            <person name="Spormann A.M."/>
            <person name="Op den Camp H."/>
            <person name="Overmann J."/>
            <person name="Amann R."/>
            <person name="Jetten M.S.M."/>
            <person name="Mascher T."/>
            <person name="Medema M.H."/>
            <person name="Devos D.P."/>
            <person name="Kaster A.-K."/>
            <person name="Ovreas L."/>
            <person name="Rohde M."/>
            <person name="Galperin M.Y."/>
            <person name="Jogler C."/>
        </authorList>
    </citation>
    <scope>NUCLEOTIDE SEQUENCE [LARGE SCALE GENOMIC DNA]</scope>
    <source>
        <strain evidence="2 3">SV_7m_r</strain>
    </source>
</reference>
<sequence>MMSVDQITYGSVDRMRMKGYQIIGKSAGIDQAMSSSFCKWAPSHSSLEVDQFENNVDAWGLSYFPINDQQFALARSVHGAPEYSGRGGLTVMTRALVLNRQQMRQYEGQVVNLARIAMSLGGLILGDSANEVLEPFEIPENGFHLSELASDFTDSTEPVLEYGVQRAIVQQIQLLIQRGARVMVIGRCDPLPILSNVFSGLETQRRIATSFACGLKPTNRRVFQLQFTQETLSQRQHKELQRSNLEIIQIEDVLQMF</sequence>
<gene>
    <name evidence="2" type="ORF">SV7mr_04470</name>
</gene>
<proteinExistence type="predicted"/>
<keyword evidence="3" id="KW-1185">Reference proteome</keyword>
<evidence type="ECO:0000259" key="1">
    <source>
        <dbReference type="Pfam" id="PF20013"/>
    </source>
</evidence>
<protein>
    <recommendedName>
        <fullName evidence="1">GTPase-associated protein 1 N-terminal domain-containing protein</fullName>
    </recommendedName>
</protein>
<organism evidence="2 3">
    <name type="scientific">Stieleria bergensis</name>
    <dbReference type="NCBI Taxonomy" id="2528025"/>
    <lineage>
        <taxon>Bacteria</taxon>
        <taxon>Pseudomonadati</taxon>
        <taxon>Planctomycetota</taxon>
        <taxon>Planctomycetia</taxon>
        <taxon>Pirellulales</taxon>
        <taxon>Pirellulaceae</taxon>
        <taxon>Stieleria</taxon>
    </lineage>
</organism>
<evidence type="ECO:0000313" key="2">
    <source>
        <dbReference type="EMBL" id="QDT57959.1"/>
    </source>
</evidence>
<dbReference type="InterPro" id="IPR045402">
    <property type="entry name" value="GAP1-N2"/>
</dbReference>
<evidence type="ECO:0000313" key="3">
    <source>
        <dbReference type="Proteomes" id="UP000315003"/>
    </source>
</evidence>
<name>A0A517SPB6_9BACT</name>
<accession>A0A517SPB6</accession>
<dbReference type="Proteomes" id="UP000315003">
    <property type="component" value="Chromosome"/>
</dbReference>
<feature type="domain" description="GTPase-associated protein 1 N-terminal" evidence="1">
    <location>
        <begin position="4"/>
        <end position="107"/>
    </location>
</feature>
<dbReference type="Pfam" id="PF20013">
    <property type="entry name" value="GAP1-N2"/>
    <property type="match status" value="1"/>
</dbReference>
<dbReference type="AlphaFoldDB" id="A0A517SPB6"/>